<dbReference type="FunFam" id="2.60.40.60:FF:000011">
    <property type="entry name" value="Cadherin 1"/>
    <property type="match status" value="1"/>
</dbReference>
<keyword evidence="13" id="KW-1133">Transmembrane helix</keyword>
<name>A0A4U5U9C8_COLLU</name>
<dbReference type="GO" id="GO:0007156">
    <property type="term" value="P:homophilic cell adhesion via plasma membrane adhesion molecules"/>
    <property type="evidence" value="ECO:0007669"/>
    <property type="project" value="InterPro"/>
</dbReference>
<evidence type="ECO:0000256" key="3">
    <source>
        <dbReference type="ARBA" id="ARBA00022475"/>
    </source>
</evidence>
<feature type="compositionally biased region" description="Polar residues" evidence="12">
    <location>
        <begin position="22"/>
        <end position="34"/>
    </location>
</feature>
<dbReference type="GO" id="GO:0007043">
    <property type="term" value="P:cell-cell junction assembly"/>
    <property type="evidence" value="ECO:0007669"/>
    <property type="project" value="TreeGrafter"/>
</dbReference>
<keyword evidence="6" id="KW-0677">Repeat</keyword>
<dbReference type="CDD" id="cd11304">
    <property type="entry name" value="Cadherin_repeat"/>
    <property type="match status" value="2"/>
</dbReference>
<evidence type="ECO:0000256" key="4">
    <source>
        <dbReference type="ARBA" id="ARBA00022723"/>
    </source>
</evidence>
<feature type="compositionally biased region" description="Basic and acidic residues" evidence="12">
    <location>
        <begin position="35"/>
        <end position="44"/>
    </location>
</feature>
<keyword evidence="9 13" id="KW-0472">Membrane</keyword>
<organism evidence="15 16">
    <name type="scientific">Collichthys lucidus</name>
    <name type="common">Big head croaker</name>
    <name type="synonym">Sciaena lucida</name>
    <dbReference type="NCBI Taxonomy" id="240159"/>
    <lineage>
        <taxon>Eukaryota</taxon>
        <taxon>Metazoa</taxon>
        <taxon>Chordata</taxon>
        <taxon>Craniata</taxon>
        <taxon>Vertebrata</taxon>
        <taxon>Euteleostomi</taxon>
        <taxon>Actinopterygii</taxon>
        <taxon>Neopterygii</taxon>
        <taxon>Teleostei</taxon>
        <taxon>Neoteleostei</taxon>
        <taxon>Acanthomorphata</taxon>
        <taxon>Eupercaria</taxon>
        <taxon>Sciaenidae</taxon>
        <taxon>Collichthys</taxon>
    </lineage>
</organism>
<dbReference type="FunFam" id="2.60.40.60:FF:000095">
    <property type="entry name" value="Cadherin 13"/>
    <property type="match status" value="1"/>
</dbReference>
<dbReference type="GO" id="GO:0008013">
    <property type="term" value="F:beta-catenin binding"/>
    <property type="evidence" value="ECO:0007669"/>
    <property type="project" value="TreeGrafter"/>
</dbReference>
<evidence type="ECO:0000256" key="6">
    <source>
        <dbReference type="ARBA" id="ARBA00022737"/>
    </source>
</evidence>
<feature type="compositionally biased region" description="Low complexity" evidence="12">
    <location>
        <begin position="202"/>
        <end position="214"/>
    </location>
</feature>
<dbReference type="GO" id="GO:0005509">
    <property type="term" value="F:calcium ion binding"/>
    <property type="evidence" value="ECO:0007669"/>
    <property type="project" value="UniProtKB-UniRule"/>
</dbReference>
<feature type="domain" description="Cadherin" evidence="14">
    <location>
        <begin position="408"/>
        <end position="517"/>
    </location>
</feature>
<evidence type="ECO:0000256" key="9">
    <source>
        <dbReference type="ARBA" id="ARBA00023136"/>
    </source>
</evidence>
<dbReference type="GO" id="GO:0016477">
    <property type="term" value="P:cell migration"/>
    <property type="evidence" value="ECO:0007669"/>
    <property type="project" value="TreeGrafter"/>
</dbReference>
<keyword evidence="13" id="KW-0812">Transmembrane</keyword>
<comment type="subcellular location">
    <subcellularLocation>
        <location evidence="1">Cell membrane</location>
    </subcellularLocation>
</comment>
<dbReference type="GO" id="GO:0000902">
    <property type="term" value="P:cell morphogenesis"/>
    <property type="evidence" value="ECO:0007669"/>
    <property type="project" value="TreeGrafter"/>
</dbReference>
<dbReference type="EMBL" id="CM014082">
    <property type="protein sequence ID" value="TKS71014.1"/>
    <property type="molecule type" value="Genomic_DNA"/>
</dbReference>
<dbReference type="GO" id="GO:0044331">
    <property type="term" value="P:cell-cell adhesion mediated by cadherin"/>
    <property type="evidence" value="ECO:0007669"/>
    <property type="project" value="TreeGrafter"/>
</dbReference>
<feature type="compositionally biased region" description="Basic and acidic residues" evidence="12">
    <location>
        <begin position="73"/>
        <end position="83"/>
    </location>
</feature>
<dbReference type="InterPro" id="IPR007531">
    <property type="entry name" value="Dysbindin"/>
</dbReference>
<evidence type="ECO:0000256" key="10">
    <source>
        <dbReference type="ARBA" id="ARBA00023180"/>
    </source>
</evidence>
<dbReference type="InterPro" id="IPR002126">
    <property type="entry name" value="Cadherin-like_dom"/>
</dbReference>
<dbReference type="GO" id="GO:0045296">
    <property type="term" value="F:cadherin binding"/>
    <property type="evidence" value="ECO:0007669"/>
    <property type="project" value="TreeGrafter"/>
</dbReference>
<feature type="domain" description="Cadherin" evidence="14">
    <location>
        <begin position="305"/>
        <end position="378"/>
    </location>
</feature>
<dbReference type="InterPro" id="IPR039808">
    <property type="entry name" value="Cadherin"/>
</dbReference>
<dbReference type="AlphaFoldDB" id="A0A4U5U9C8"/>
<dbReference type="PANTHER" id="PTHR24027">
    <property type="entry name" value="CADHERIN-23"/>
    <property type="match status" value="1"/>
</dbReference>
<evidence type="ECO:0000256" key="12">
    <source>
        <dbReference type="SAM" id="MobiDB-lite"/>
    </source>
</evidence>
<dbReference type="GO" id="GO:0016342">
    <property type="term" value="C:catenin complex"/>
    <property type="evidence" value="ECO:0007669"/>
    <property type="project" value="TreeGrafter"/>
</dbReference>
<dbReference type="SMART" id="SM00112">
    <property type="entry name" value="CA"/>
    <property type="match status" value="2"/>
</dbReference>
<dbReference type="PRINTS" id="PR00205">
    <property type="entry name" value="CADHERIN"/>
</dbReference>
<keyword evidence="7 11" id="KW-0106">Calcium</keyword>
<dbReference type="InterPro" id="IPR015919">
    <property type="entry name" value="Cadherin-like_sf"/>
</dbReference>
<evidence type="ECO:0000256" key="11">
    <source>
        <dbReference type="PROSITE-ProRule" id="PRU00043"/>
    </source>
</evidence>
<evidence type="ECO:0000259" key="14">
    <source>
        <dbReference type="PROSITE" id="PS50268"/>
    </source>
</evidence>
<dbReference type="GO" id="GO:0034332">
    <property type="term" value="P:adherens junction organization"/>
    <property type="evidence" value="ECO:0007669"/>
    <property type="project" value="TreeGrafter"/>
</dbReference>
<feature type="compositionally biased region" description="Polar residues" evidence="12">
    <location>
        <begin position="59"/>
        <end position="68"/>
    </location>
</feature>
<keyword evidence="5" id="KW-0732">Signal</keyword>
<dbReference type="GO" id="GO:0005912">
    <property type="term" value="C:adherens junction"/>
    <property type="evidence" value="ECO:0007669"/>
    <property type="project" value="TreeGrafter"/>
</dbReference>
<dbReference type="SUPFAM" id="SSF49313">
    <property type="entry name" value="Cadherin-like"/>
    <property type="match status" value="3"/>
</dbReference>
<dbReference type="PROSITE" id="PS50268">
    <property type="entry name" value="CADHERIN_2"/>
    <property type="match status" value="2"/>
</dbReference>
<reference evidence="15 16" key="1">
    <citation type="submission" date="2019-01" db="EMBL/GenBank/DDBJ databases">
        <title>Genome Assembly of Collichthys lucidus.</title>
        <authorList>
            <person name="Cai M."/>
            <person name="Xiao S."/>
        </authorList>
    </citation>
    <scope>NUCLEOTIDE SEQUENCE [LARGE SCALE GENOMIC DNA]</scope>
    <source>
        <strain evidence="15">JT15FE1705JMU</strain>
        <tissue evidence="15">Muscle</tissue>
    </source>
</reference>
<dbReference type="Gene3D" id="2.60.40.60">
    <property type="entry name" value="Cadherins"/>
    <property type="match status" value="3"/>
</dbReference>
<accession>A0A4U5U9C8</accession>
<dbReference type="GO" id="GO:0016339">
    <property type="term" value="P:calcium-dependent cell-cell adhesion via plasma membrane cell adhesion molecules"/>
    <property type="evidence" value="ECO:0007669"/>
    <property type="project" value="TreeGrafter"/>
</dbReference>
<comment type="similarity">
    <text evidence="2">Belongs to the dysbindin family.</text>
</comment>
<sequence>MDRGGLLPPPCHWSAVRLHKSTNLFSPHPSGSESTEGKIGESGKENSGVAVSIRHFEQKSMSSPSANLHNKRLPSDAERGQRLPDVDAAQQLKLRERQRFFEEVFQHDVDVYLSSAHLCIRDYKRPPIGSISSMEVNVDLLDQMELIDISDHETLDVFFSPGGEDGVLTSPLPVQGNNNNNEEVISNGLFRHVLESLEAKSRMSSTSSNSSSDSQIVNANGGDTPVVSQIVNANGGDTPVVRSDDEETHTSTVKRRATPPEREKMKRLLSRQKRAWIIDSFTIEEGHKGPFPYELGKIHMEQKYRVHFELYGQGVDKYPKGLLSIDKESGMVYVHRAVDYEDITILKLRFQAMKDVLVDTSLGVEISIKDINDNPPRFLRDLYEINLSEGDPQVLIEVEDTNDPPMFTVTVKQAMLEENAPIGTWVEKMTAVDHDSSHARDFVYKIGSDPAGWLTVDPHTGDITTVNTPDRESPHVVNGTYTILLNAVDNGDPPMTGTATLSIHVTDVNDNVPQPTVEIVDVCLSDNFTTTDITAFDPDGIPFGGPFTFELLEDFKETWKLSSSYGYTTGLVKKPGVYAGLYTIVLKISDLQGKFGVYNISVTVCDCSVTPNCRIRRNTATKAATGAIAIVFASLFLLLFLLLLAFAITSKKEFTTLQTDDSFGETLLASNVERPGTDCKDMAQNFTYKHQFDEYQTNWYSQRDTDYHHTHGMSKMDFRYTRNLSYVPDSAIQALLHRRLSSLQKTGDDLLDYQPHIYADEGDCDNLSELEQITIRDNDDAFQKALEDLGSKFNELGFICQPPHLQI</sequence>
<proteinExistence type="inferred from homology"/>
<evidence type="ECO:0000256" key="13">
    <source>
        <dbReference type="SAM" id="Phobius"/>
    </source>
</evidence>
<keyword evidence="16" id="KW-1185">Reference proteome</keyword>
<dbReference type="InterPro" id="IPR020894">
    <property type="entry name" value="Cadherin_CS"/>
</dbReference>
<feature type="region of interest" description="Disordered" evidence="12">
    <location>
        <begin position="201"/>
        <end position="221"/>
    </location>
</feature>
<dbReference type="Proteomes" id="UP000298787">
    <property type="component" value="Chromosome 5"/>
</dbReference>
<protein>
    <submittedName>
        <fullName evidence="15">Cadherin-like protein 26</fullName>
    </submittedName>
</protein>
<feature type="transmembrane region" description="Helical" evidence="13">
    <location>
        <begin position="623"/>
        <end position="648"/>
    </location>
</feature>
<dbReference type="PANTHER" id="PTHR24027:SF433">
    <property type="entry name" value="CADHERIN 27-RELATED"/>
    <property type="match status" value="1"/>
</dbReference>
<feature type="region of interest" description="Disordered" evidence="12">
    <location>
        <begin position="59"/>
        <end position="83"/>
    </location>
</feature>
<evidence type="ECO:0000256" key="7">
    <source>
        <dbReference type="ARBA" id="ARBA00022837"/>
    </source>
</evidence>
<evidence type="ECO:0000256" key="5">
    <source>
        <dbReference type="ARBA" id="ARBA00022729"/>
    </source>
</evidence>
<evidence type="ECO:0000313" key="16">
    <source>
        <dbReference type="Proteomes" id="UP000298787"/>
    </source>
</evidence>
<keyword evidence="3" id="KW-1003">Cell membrane</keyword>
<dbReference type="Pfam" id="PF00028">
    <property type="entry name" value="Cadherin"/>
    <property type="match status" value="1"/>
</dbReference>
<feature type="region of interest" description="Disordered" evidence="12">
    <location>
        <begin position="22"/>
        <end position="47"/>
    </location>
</feature>
<feature type="region of interest" description="Disordered" evidence="12">
    <location>
        <begin position="235"/>
        <end position="263"/>
    </location>
</feature>
<gene>
    <name evidence="15" type="ORF">D9C73_005536</name>
</gene>
<dbReference type="GO" id="GO:0005737">
    <property type="term" value="C:cytoplasm"/>
    <property type="evidence" value="ECO:0007669"/>
    <property type="project" value="InterPro"/>
</dbReference>
<evidence type="ECO:0000256" key="1">
    <source>
        <dbReference type="ARBA" id="ARBA00004236"/>
    </source>
</evidence>
<dbReference type="PROSITE" id="PS00232">
    <property type="entry name" value="CADHERIN_1"/>
    <property type="match status" value="1"/>
</dbReference>
<evidence type="ECO:0000313" key="15">
    <source>
        <dbReference type="EMBL" id="TKS71014.1"/>
    </source>
</evidence>
<dbReference type="Pfam" id="PF04440">
    <property type="entry name" value="Dysbindin"/>
    <property type="match status" value="1"/>
</dbReference>
<dbReference type="STRING" id="240159.A0A4U5U9C8"/>
<evidence type="ECO:0000256" key="2">
    <source>
        <dbReference type="ARBA" id="ARBA00008686"/>
    </source>
</evidence>
<evidence type="ECO:0000256" key="8">
    <source>
        <dbReference type="ARBA" id="ARBA00022889"/>
    </source>
</evidence>
<keyword evidence="10" id="KW-0325">Glycoprotein</keyword>
<keyword evidence="8" id="KW-0130">Cell adhesion</keyword>
<keyword evidence="4" id="KW-0479">Metal-binding</keyword>
<dbReference type="PRINTS" id="PR01820">
    <property type="entry name" value="DESMOCOLLIN"/>
</dbReference>